<sequence>MCGGYFSRLAPGWGMSRQRNFMEEVPGSKNAGIRRAGARGAVADGALALGGNDATVEEQALVATVFPTFVELGATKRAAQAAMVGMRGRDGV</sequence>
<protein>
    <submittedName>
        <fullName evidence="2">Uncharacterized protein</fullName>
    </submittedName>
</protein>
<proteinExistence type="predicted"/>
<evidence type="ECO:0000313" key="2">
    <source>
        <dbReference type="EMBL" id="CUV35088.1"/>
    </source>
</evidence>
<organism evidence="2">
    <name type="scientific">Ralstonia solanacearum</name>
    <name type="common">Pseudomonas solanacearum</name>
    <dbReference type="NCBI Taxonomy" id="305"/>
    <lineage>
        <taxon>Bacteria</taxon>
        <taxon>Pseudomonadati</taxon>
        <taxon>Pseudomonadota</taxon>
        <taxon>Betaproteobacteria</taxon>
        <taxon>Burkholderiales</taxon>
        <taxon>Burkholderiaceae</taxon>
        <taxon>Ralstonia</taxon>
        <taxon>Ralstonia solanacearum species complex</taxon>
    </lineage>
</organism>
<evidence type="ECO:0000313" key="3">
    <source>
        <dbReference type="EMBL" id="CUV41102.1"/>
    </source>
</evidence>
<gene>
    <name evidence="4" type="ORF">RD1301_v1_2370006</name>
    <name evidence="1" type="ORF">RUN1744_v1_660020</name>
    <name evidence="2" type="ORF">TD1301_v1_1220024</name>
    <name evidence="3" type="ORF">TF3108_v1_680020</name>
</gene>
<dbReference type="EMBL" id="LN899822">
    <property type="protein sequence ID" value="CUV62492.1"/>
    <property type="molecule type" value="Genomic_DNA"/>
</dbReference>
<evidence type="ECO:0000313" key="1">
    <source>
        <dbReference type="EMBL" id="CUV24564.1"/>
    </source>
</evidence>
<reference evidence="2" key="1">
    <citation type="submission" date="2015-10" db="EMBL/GenBank/DDBJ databases">
        <authorList>
            <person name="Gilbert D.G."/>
        </authorList>
    </citation>
    <scope>NUCLEOTIDE SEQUENCE</scope>
    <source>
        <strain evidence="2">Phyl III-seqv23</strain>
    </source>
</reference>
<name>A0A0S4VL66_RALSL</name>
<accession>A0A0S4VL66</accession>
<evidence type="ECO:0000313" key="4">
    <source>
        <dbReference type="EMBL" id="CUV62492.1"/>
    </source>
</evidence>
<dbReference type="EMBL" id="LN899823">
    <property type="protein sequence ID" value="CUV24564.1"/>
    <property type="molecule type" value="Genomic_DNA"/>
</dbReference>
<dbReference type="EMBL" id="LN899825">
    <property type="protein sequence ID" value="CUV35088.1"/>
    <property type="molecule type" value="Genomic_DNA"/>
</dbReference>
<dbReference type="AlphaFoldDB" id="A0A0S4VL66"/>
<dbReference type="EMBL" id="LN899826">
    <property type="protein sequence ID" value="CUV41102.1"/>
    <property type="molecule type" value="Genomic_DNA"/>
</dbReference>